<feature type="non-terminal residue" evidence="4">
    <location>
        <position position="182"/>
    </location>
</feature>
<organism evidence="3 4">
    <name type="scientific">Limulus polyphemus</name>
    <name type="common">Atlantic horseshoe crab</name>
    <dbReference type="NCBI Taxonomy" id="6850"/>
    <lineage>
        <taxon>Eukaryota</taxon>
        <taxon>Metazoa</taxon>
        <taxon>Ecdysozoa</taxon>
        <taxon>Arthropoda</taxon>
        <taxon>Chelicerata</taxon>
        <taxon>Merostomata</taxon>
        <taxon>Xiphosura</taxon>
        <taxon>Limulidae</taxon>
        <taxon>Limulus</taxon>
    </lineage>
</organism>
<accession>A0ABM1S012</accession>
<evidence type="ECO:0000313" key="3">
    <source>
        <dbReference type="Proteomes" id="UP000694941"/>
    </source>
</evidence>
<name>A0ABM1S012_LIMPO</name>
<feature type="chain" id="PRO_5045113815" evidence="2">
    <location>
        <begin position="21"/>
        <end position="182"/>
    </location>
</feature>
<protein>
    <submittedName>
        <fullName evidence="4">Interaptin-like</fullName>
    </submittedName>
</protein>
<dbReference type="Gene3D" id="1.20.5.990">
    <property type="entry name" value="Nemo cc2-lz domain - 1d5 darpin complex"/>
    <property type="match status" value="1"/>
</dbReference>
<keyword evidence="1" id="KW-0175">Coiled coil</keyword>
<feature type="coiled-coil region" evidence="1">
    <location>
        <begin position="28"/>
        <end position="55"/>
    </location>
</feature>
<reference evidence="4" key="1">
    <citation type="submission" date="2025-08" db="UniProtKB">
        <authorList>
            <consortium name="RefSeq"/>
        </authorList>
    </citation>
    <scope>IDENTIFICATION</scope>
    <source>
        <tissue evidence="4">Muscle</tissue>
    </source>
</reference>
<dbReference type="Proteomes" id="UP000694941">
    <property type="component" value="Unplaced"/>
</dbReference>
<feature type="signal peptide" evidence="2">
    <location>
        <begin position="1"/>
        <end position="20"/>
    </location>
</feature>
<evidence type="ECO:0000313" key="4">
    <source>
        <dbReference type="RefSeq" id="XP_022236967.1"/>
    </source>
</evidence>
<keyword evidence="3" id="KW-1185">Reference proteome</keyword>
<proteinExistence type="predicted"/>
<feature type="coiled-coil region" evidence="1">
    <location>
        <begin position="84"/>
        <end position="128"/>
    </location>
</feature>
<keyword evidence="2" id="KW-0732">Signal</keyword>
<dbReference type="GeneID" id="111084591"/>
<gene>
    <name evidence="4" type="primary">LOC111084591</name>
</gene>
<dbReference type="RefSeq" id="XP_022236967.1">
    <property type="nucleotide sequence ID" value="XM_022381259.1"/>
</dbReference>
<sequence length="182" mass="21341">MDSVGIFLLVLSVYFTGTQGEAWIQLEKRKHQEELDAVTAQLVHTEELLAHYKEESIKLNFELSQLKLQMERLPVLEGQVELFRQECNQEKESHRSTQEELKQLKEEYQQLQNQNQELMDEINVYAHSQVLQLQKELLPPENWDIHHSQALTTDPDRAKERETLANLETEFDTSDPIDPTDV</sequence>
<evidence type="ECO:0000256" key="2">
    <source>
        <dbReference type="SAM" id="SignalP"/>
    </source>
</evidence>
<evidence type="ECO:0000256" key="1">
    <source>
        <dbReference type="SAM" id="Coils"/>
    </source>
</evidence>